<name>A0AAN6E1A6_9EURO</name>
<dbReference type="EMBL" id="MU404352">
    <property type="protein sequence ID" value="KAI1615229.1"/>
    <property type="molecule type" value="Genomic_DNA"/>
</dbReference>
<feature type="region of interest" description="Disordered" evidence="1">
    <location>
        <begin position="120"/>
        <end position="140"/>
    </location>
</feature>
<proteinExistence type="predicted"/>
<keyword evidence="3" id="KW-1185">Reference proteome</keyword>
<dbReference type="Proteomes" id="UP001203852">
    <property type="component" value="Unassembled WGS sequence"/>
</dbReference>
<gene>
    <name evidence="2" type="ORF">EDD36DRAFT_416744</name>
</gene>
<organism evidence="2 3">
    <name type="scientific">Exophiala viscosa</name>
    <dbReference type="NCBI Taxonomy" id="2486360"/>
    <lineage>
        <taxon>Eukaryota</taxon>
        <taxon>Fungi</taxon>
        <taxon>Dikarya</taxon>
        <taxon>Ascomycota</taxon>
        <taxon>Pezizomycotina</taxon>
        <taxon>Eurotiomycetes</taxon>
        <taxon>Chaetothyriomycetidae</taxon>
        <taxon>Chaetothyriales</taxon>
        <taxon>Herpotrichiellaceae</taxon>
        <taxon>Exophiala</taxon>
    </lineage>
</organism>
<evidence type="ECO:0000313" key="3">
    <source>
        <dbReference type="Proteomes" id="UP001203852"/>
    </source>
</evidence>
<evidence type="ECO:0000256" key="1">
    <source>
        <dbReference type="SAM" id="MobiDB-lite"/>
    </source>
</evidence>
<comment type="caution">
    <text evidence="2">The sequence shown here is derived from an EMBL/GenBank/DDBJ whole genome shotgun (WGS) entry which is preliminary data.</text>
</comment>
<evidence type="ECO:0000313" key="2">
    <source>
        <dbReference type="EMBL" id="KAI1615229.1"/>
    </source>
</evidence>
<accession>A0AAN6E1A6</accession>
<protein>
    <submittedName>
        <fullName evidence="2">Uncharacterized protein</fullName>
    </submittedName>
</protein>
<reference evidence="2" key="1">
    <citation type="journal article" date="2022" name="bioRxiv">
        <title>Deciphering the potential niche of two novel black yeast fungi from a biological soil crust based on their genomes, phenotypes, and melanin regulation.</title>
        <authorList>
            <consortium name="DOE Joint Genome Institute"/>
            <person name="Carr E.C."/>
            <person name="Barton Q."/>
            <person name="Grambo S."/>
            <person name="Sullivan M."/>
            <person name="Renfro C.M."/>
            <person name="Kuo A."/>
            <person name="Pangilinan J."/>
            <person name="Lipzen A."/>
            <person name="Keymanesh K."/>
            <person name="Savage E."/>
            <person name="Barry K."/>
            <person name="Grigoriev I.V."/>
            <person name="Riekhof W.R."/>
            <person name="Harris S.S."/>
        </authorList>
    </citation>
    <scope>NUCLEOTIDE SEQUENCE</scope>
    <source>
        <strain evidence="2">JF 03-4F</strain>
    </source>
</reference>
<sequence>MKDHILFLQYFCIAFLSLSRRKAFTTTRKRWMRQGVWTSIRATSIVSKKSGSIRGRHASIFELIGTASGSKSVQFVPAETMLEEAELDQASHAEVERSLTIRTALWDELLAHKHYQKPSQGKNYEQCQRPEAQTSKSGASSQTAKAVVIDIDILQSRGSGPEMLRGKAGMKPLKNSVIPNADDIFLSRFGSIRCTKCKTLLPKRISYRGFQLQARKQICLRWFDS</sequence>
<dbReference type="AlphaFoldDB" id="A0AAN6E1A6"/>